<dbReference type="Proteomes" id="UP000663444">
    <property type="component" value="Chromosome"/>
</dbReference>
<keyword evidence="1" id="KW-0813">Transport</keyword>
<keyword evidence="4" id="KW-0249">Electron transport</keyword>
<evidence type="ECO:0000256" key="4">
    <source>
        <dbReference type="ARBA" id="ARBA00022982"/>
    </source>
</evidence>
<dbReference type="InterPro" id="IPR002323">
    <property type="entry name" value="Cyt_CIE"/>
</dbReference>
<evidence type="ECO:0000313" key="9">
    <source>
        <dbReference type="Proteomes" id="UP000663444"/>
    </source>
</evidence>
<evidence type="ECO:0000256" key="2">
    <source>
        <dbReference type="ARBA" id="ARBA00022617"/>
    </source>
</evidence>
<evidence type="ECO:0000256" key="5">
    <source>
        <dbReference type="ARBA" id="ARBA00023004"/>
    </source>
</evidence>
<dbReference type="Gene3D" id="1.10.760.10">
    <property type="entry name" value="Cytochrome c-like domain"/>
    <property type="match status" value="1"/>
</dbReference>
<evidence type="ECO:0000313" key="8">
    <source>
        <dbReference type="EMBL" id="QRJ62409.1"/>
    </source>
</evidence>
<dbReference type="InterPro" id="IPR036909">
    <property type="entry name" value="Cyt_c-like_dom_sf"/>
</dbReference>
<sequence length="159" mass="16783">MDPVPCGQWRMVGASARSGPCFPKTGSGTSVAWMLPGRPAADVAARDDRRRACMRQRLLPALVACVAVTGALAEPLDANASVGRRVYVEVCAACHANGVAGAPRFGNRAEWEMRLLLGRKELMRSVLKGKGAMPPKGGNASVSDLQAEAAMDYMLSGVR</sequence>
<reference evidence="8" key="1">
    <citation type="submission" date="2020-11" db="EMBL/GenBank/DDBJ databases">
        <title>Azospira restricta DSM 18626 genome sequence.</title>
        <authorList>
            <person name="Moe W.M."/>
        </authorList>
    </citation>
    <scope>NUCLEOTIDE SEQUENCE</scope>
    <source>
        <strain evidence="8">DSM 18626</strain>
    </source>
</reference>
<keyword evidence="3 6" id="KW-0479">Metal-binding</keyword>
<proteinExistence type="predicted"/>
<evidence type="ECO:0000256" key="1">
    <source>
        <dbReference type="ARBA" id="ARBA00022448"/>
    </source>
</evidence>
<evidence type="ECO:0000256" key="6">
    <source>
        <dbReference type="PROSITE-ProRule" id="PRU00433"/>
    </source>
</evidence>
<organism evidence="8 9">
    <name type="scientific">Azospira restricta</name>
    <dbReference type="NCBI Taxonomy" id="404405"/>
    <lineage>
        <taxon>Bacteria</taxon>
        <taxon>Pseudomonadati</taxon>
        <taxon>Pseudomonadota</taxon>
        <taxon>Betaproteobacteria</taxon>
        <taxon>Rhodocyclales</taxon>
        <taxon>Rhodocyclaceae</taxon>
        <taxon>Azospira</taxon>
    </lineage>
</organism>
<keyword evidence="5 6" id="KW-0408">Iron</keyword>
<gene>
    <name evidence="8" type="ORF">IWH25_11470</name>
</gene>
<dbReference type="EMBL" id="CP064781">
    <property type="protein sequence ID" value="QRJ62409.1"/>
    <property type="molecule type" value="Genomic_DNA"/>
</dbReference>
<accession>A0A974SMN8</accession>
<dbReference type="PANTHER" id="PTHR40942:SF4">
    <property type="entry name" value="CYTOCHROME C5"/>
    <property type="match status" value="1"/>
</dbReference>
<dbReference type="GO" id="GO:0009055">
    <property type="term" value="F:electron transfer activity"/>
    <property type="evidence" value="ECO:0007669"/>
    <property type="project" value="InterPro"/>
</dbReference>
<dbReference type="InterPro" id="IPR009056">
    <property type="entry name" value="Cyt_c-like_dom"/>
</dbReference>
<feature type="domain" description="Cytochrome c" evidence="7">
    <location>
        <begin position="78"/>
        <end position="158"/>
    </location>
</feature>
<evidence type="ECO:0000256" key="3">
    <source>
        <dbReference type="ARBA" id="ARBA00022723"/>
    </source>
</evidence>
<dbReference type="PANTHER" id="PTHR40942">
    <property type="match status" value="1"/>
</dbReference>
<name>A0A974SMN8_9RHOO</name>
<dbReference type="GO" id="GO:0020037">
    <property type="term" value="F:heme binding"/>
    <property type="evidence" value="ECO:0007669"/>
    <property type="project" value="InterPro"/>
</dbReference>
<dbReference type="PROSITE" id="PS51007">
    <property type="entry name" value="CYTC"/>
    <property type="match status" value="1"/>
</dbReference>
<dbReference type="AlphaFoldDB" id="A0A974SMN8"/>
<dbReference type="SUPFAM" id="SSF46626">
    <property type="entry name" value="Cytochrome c"/>
    <property type="match status" value="1"/>
</dbReference>
<dbReference type="PRINTS" id="PR00607">
    <property type="entry name" value="CYTCHROMECIE"/>
</dbReference>
<keyword evidence="2 6" id="KW-0349">Heme</keyword>
<dbReference type="GO" id="GO:0005506">
    <property type="term" value="F:iron ion binding"/>
    <property type="evidence" value="ECO:0007669"/>
    <property type="project" value="InterPro"/>
</dbReference>
<dbReference type="Pfam" id="PF13442">
    <property type="entry name" value="Cytochrome_CBB3"/>
    <property type="match status" value="1"/>
</dbReference>
<protein>
    <submittedName>
        <fullName evidence="8">Cytochrome c5 family protein</fullName>
    </submittedName>
</protein>
<keyword evidence="9" id="KW-1185">Reference proteome</keyword>
<dbReference type="KEGG" id="ares:IWH25_11470"/>
<evidence type="ECO:0000259" key="7">
    <source>
        <dbReference type="PROSITE" id="PS51007"/>
    </source>
</evidence>